<gene>
    <name evidence="2" type="ORF">SAMN05661053_0803</name>
</gene>
<protein>
    <recommendedName>
        <fullName evidence="4">Lipoprotein</fullName>
    </recommendedName>
</protein>
<evidence type="ECO:0000313" key="2">
    <source>
        <dbReference type="EMBL" id="SUQ19564.1"/>
    </source>
</evidence>
<dbReference type="Proteomes" id="UP000255423">
    <property type="component" value="Unassembled WGS sequence"/>
</dbReference>
<reference evidence="2 3" key="1">
    <citation type="submission" date="2017-08" db="EMBL/GenBank/DDBJ databases">
        <authorList>
            <person name="de Groot N.N."/>
        </authorList>
    </citation>
    <scope>NUCLEOTIDE SEQUENCE [LARGE SCALE GENOMIC DNA]</scope>
    <source>
        <strain evidence="2 3">HM2</strain>
    </source>
</reference>
<dbReference type="RefSeq" id="WP_012819879.1">
    <property type="nucleotide sequence ID" value="NZ_UHJL01000001.1"/>
</dbReference>
<dbReference type="EMBL" id="UHJL01000001">
    <property type="protein sequence ID" value="SUQ19564.1"/>
    <property type="molecule type" value="Genomic_DNA"/>
</dbReference>
<dbReference type="PROSITE" id="PS51257">
    <property type="entry name" value="PROKAR_LIPOPROTEIN"/>
    <property type="match status" value="1"/>
</dbReference>
<sequence>MFKKSLILSSLVCISMFGFSGCSNQEAEYKIATLTEENARLARQVLVLKATLDSLNAHNKAVDHSLKSLDMK</sequence>
<evidence type="ECO:0000313" key="3">
    <source>
        <dbReference type="Proteomes" id="UP000255423"/>
    </source>
</evidence>
<accession>A0A380RVX6</accession>
<name>A0A380RVX6_FIBSU</name>
<keyword evidence="1" id="KW-0732">Signal</keyword>
<proteinExistence type="predicted"/>
<feature type="signal peptide" evidence="1">
    <location>
        <begin position="1"/>
        <end position="20"/>
    </location>
</feature>
<feature type="chain" id="PRO_5017028838" description="Lipoprotein" evidence="1">
    <location>
        <begin position="21"/>
        <end position="72"/>
    </location>
</feature>
<evidence type="ECO:0008006" key="4">
    <source>
        <dbReference type="Google" id="ProtNLM"/>
    </source>
</evidence>
<evidence type="ECO:0000256" key="1">
    <source>
        <dbReference type="SAM" id="SignalP"/>
    </source>
</evidence>
<organism evidence="2 3">
    <name type="scientific">Fibrobacter succinogenes</name>
    <name type="common">Bacteroides succinogenes</name>
    <dbReference type="NCBI Taxonomy" id="833"/>
    <lineage>
        <taxon>Bacteria</taxon>
        <taxon>Pseudomonadati</taxon>
        <taxon>Fibrobacterota</taxon>
        <taxon>Fibrobacteria</taxon>
        <taxon>Fibrobacterales</taxon>
        <taxon>Fibrobacteraceae</taxon>
        <taxon>Fibrobacter</taxon>
    </lineage>
</organism>
<dbReference type="AlphaFoldDB" id="A0A380RVX6"/>